<dbReference type="AlphaFoldDB" id="A0A5M6IKH4"/>
<proteinExistence type="predicted"/>
<evidence type="ECO:0000259" key="2">
    <source>
        <dbReference type="Pfam" id="PF02754"/>
    </source>
</evidence>
<dbReference type="EMBL" id="VWPK01000069">
    <property type="protein sequence ID" value="KAA5608750.1"/>
    <property type="molecule type" value="Genomic_DNA"/>
</dbReference>
<gene>
    <name evidence="3" type="ORF">F1189_27560</name>
</gene>
<comment type="caution">
    <text evidence="3">The sequence shown here is derived from an EMBL/GenBank/DDBJ whole genome shotgun (WGS) entry which is preliminary data.</text>
</comment>
<sequence length="293" mass="33011">MKLSYYPGCTMKNRAGNFEESILFSMKKLGVEIEELERWNCCGTVLSLSEDDAMRQLAPVRTMIRVKEANASRVMTACSMCYNTLKRANDRVKADPALLKRMNVFMADEAVDYEGDVEVVHTLEILRELKAGTKLISDMVGKPLKGLRVASYYGCLLVRPRSIAFDNVEDPVLLDELVRMLGGTTIEWSYKTECCGAYQTVDKPKVVADRTYRILSDAREQGAEMVAVSCPLCAFNLDHRQEITRSMYPDFEAIPIVYFTQLMAIAFGCAESVLKLDLHYNSPRPVLAERGLL</sequence>
<keyword evidence="4" id="KW-1185">Reference proteome</keyword>
<dbReference type="Gene3D" id="1.20.1050.140">
    <property type="match status" value="1"/>
</dbReference>
<organism evidence="3 4">
    <name type="scientific">Rhodovastum atsumiense</name>
    <dbReference type="NCBI Taxonomy" id="504468"/>
    <lineage>
        <taxon>Bacteria</taxon>
        <taxon>Pseudomonadati</taxon>
        <taxon>Pseudomonadota</taxon>
        <taxon>Alphaproteobacteria</taxon>
        <taxon>Acetobacterales</taxon>
        <taxon>Acetobacteraceae</taxon>
        <taxon>Rhodovastum</taxon>
    </lineage>
</organism>
<name>A0A5M6IKH4_9PROT</name>
<dbReference type="PANTHER" id="PTHR42947:SF1">
    <property type="entry name" value="COB--COM HETERODISULFIDE REDUCTASE SUBUNIT B 1"/>
    <property type="match status" value="1"/>
</dbReference>
<dbReference type="InterPro" id="IPR051278">
    <property type="entry name" value="HdrB/HdrD_reductase"/>
</dbReference>
<dbReference type="Pfam" id="PF02754">
    <property type="entry name" value="CCG"/>
    <property type="match status" value="2"/>
</dbReference>
<protein>
    <submittedName>
        <fullName evidence="3">Heterodisulfide reductase, subunit B</fullName>
    </submittedName>
</protein>
<keyword evidence="1" id="KW-0560">Oxidoreductase</keyword>
<evidence type="ECO:0000313" key="4">
    <source>
        <dbReference type="Proteomes" id="UP000325255"/>
    </source>
</evidence>
<dbReference type="InterPro" id="IPR004017">
    <property type="entry name" value="Cys_rich_dom"/>
</dbReference>
<feature type="domain" description="Cysteine-rich" evidence="2">
    <location>
        <begin position="4"/>
        <end position="86"/>
    </location>
</feature>
<accession>A0A5M6IKH4</accession>
<evidence type="ECO:0000313" key="3">
    <source>
        <dbReference type="EMBL" id="KAA5608750.1"/>
    </source>
</evidence>
<dbReference type="GO" id="GO:0016491">
    <property type="term" value="F:oxidoreductase activity"/>
    <property type="evidence" value="ECO:0007669"/>
    <property type="project" value="UniProtKB-KW"/>
</dbReference>
<dbReference type="RefSeq" id="WP_150045073.1">
    <property type="nucleotide sequence ID" value="NZ_OW485601.1"/>
</dbReference>
<feature type="domain" description="Cysteine-rich" evidence="2">
    <location>
        <begin position="149"/>
        <end position="238"/>
    </location>
</feature>
<evidence type="ECO:0000256" key="1">
    <source>
        <dbReference type="ARBA" id="ARBA00023002"/>
    </source>
</evidence>
<reference evidence="3 4" key="1">
    <citation type="submission" date="2019-09" db="EMBL/GenBank/DDBJ databases">
        <title>Genome sequence of Rhodovastum atsumiense, a diverse member of the Acetobacteraceae family of non-sulfur purple photosynthetic bacteria.</title>
        <authorList>
            <person name="Meyer T."/>
            <person name="Kyndt J."/>
        </authorList>
    </citation>
    <scope>NUCLEOTIDE SEQUENCE [LARGE SCALE GENOMIC DNA]</scope>
    <source>
        <strain evidence="3 4">DSM 21279</strain>
    </source>
</reference>
<dbReference type="OrthoDB" id="9777685at2"/>
<dbReference type="PANTHER" id="PTHR42947">
    <property type="entry name" value="COB--COM HETERODISULFIDE REDUCTASE SUBUNIT B 1"/>
    <property type="match status" value="1"/>
</dbReference>
<dbReference type="Proteomes" id="UP000325255">
    <property type="component" value="Unassembled WGS sequence"/>
</dbReference>